<keyword evidence="12" id="KW-1185">Reference proteome</keyword>
<evidence type="ECO:0000256" key="9">
    <source>
        <dbReference type="SAM" id="MobiDB-lite"/>
    </source>
</evidence>
<keyword evidence="2 8" id="KW-0812">Transmembrane</keyword>
<comment type="function">
    <text evidence="8">Required for the post-translational delivery of tail-anchored (TA) proteins to the endoplasmic reticulum. Together with GET1, acts as a membrane receptor for soluble GET3, which recognizes and selectively binds the transmembrane domain of TA proteins in the cytosol. The GET complex cooperates with the HDEL receptor ERD2 to mediate the ATP-dependent retrieval of resident ER proteins that contain a C-terminal H-D-E-L retention signal from the Golgi to the ER.</text>
</comment>
<evidence type="ECO:0000256" key="3">
    <source>
        <dbReference type="ARBA" id="ARBA00022824"/>
    </source>
</evidence>
<proteinExistence type="inferred from homology"/>
<gene>
    <name evidence="8" type="primary">GET2</name>
    <name evidence="11" type="ORF">SAMEA4029010_CIC11G00000000660</name>
</gene>
<keyword evidence="4 8" id="KW-0931">ER-Golgi transport</keyword>
<dbReference type="GO" id="GO:0045048">
    <property type="term" value="P:protein insertion into ER membrane"/>
    <property type="evidence" value="ECO:0007669"/>
    <property type="project" value="UniProtKB-UniRule"/>
</dbReference>
<protein>
    <recommendedName>
        <fullName evidence="8">Golgi to ER traffic protein 2</fullName>
    </recommendedName>
</protein>
<dbReference type="OrthoDB" id="4097053at2759"/>
<comment type="subunit">
    <text evidence="8">Component of the Golgi to ER traffic (GET) complex, which is composed of GET1, GET2 and GET3. Within the complex, GET1 and GET2 form a heterotetramer which is stabilized by phosphatidylinositol binding and which binds to the GET3 homodimer.</text>
</comment>
<evidence type="ECO:0000313" key="11">
    <source>
        <dbReference type="EMBL" id="SGZ47321.1"/>
    </source>
</evidence>
<dbReference type="Pfam" id="PF08690">
    <property type="entry name" value="GET2"/>
    <property type="match status" value="1"/>
</dbReference>
<dbReference type="PANTHER" id="PTHR28263:SF1">
    <property type="entry name" value="GOLGI TO ER TRAFFIC PROTEIN 2"/>
    <property type="match status" value="1"/>
</dbReference>
<feature type="topological domain" description="Cytoplasmic" evidence="8">
    <location>
        <begin position="1"/>
        <end position="184"/>
    </location>
</feature>
<dbReference type="GO" id="GO:0005789">
    <property type="term" value="C:endoplasmic reticulum membrane"/>
    <property type="evidence" value="ECO:0007669"/>
    <property type="project" value="UniProtKB-SubCell"/>
</dbReference>
<comment type="similarity">
    <text evidence="8">Belongs to the GET2 family.</text>
</comment>
<dbReference type="Proteomes" id="UP000182334">
    <property type="component" value="Chromosome I"/>
</dbReference>
<dbReference type="GO" id="GO:0000139">
    <property type="term" value="C:Golgi membrane"/>
    <property type="evidence" value="ECO:0007669"/>
    <property type="project" value="UniProtKB-SubCell"/>
</dbReference>
<feature type="topological domain" description="Lumenal" evidence="8">
    <location>
        <begin position="316"/>
        <end position="318"/>
    </location>
</feature>
<evidence type="ECO:0000256" key="6">
    <source>
        <dbReference type="ARBA" id="ARBA00023034"/>
    </source>
</evidence>
<dbReference type="EMBL" id="LT635756">
    <property type="protein sequence ID" value="SGZ47321.1"/>
    <property type="molecule type" value="Genomic_DNA"/>
</dbReference>
<comment type="subcellular location">
    <subcellularLocation>
        <location evidence="8">Endoplasmic reticulum membrane</location>
        <topology evidence="8">Multi-pass membrane protein</topology>
    </subcellularLocation>
    <subcellularLocation>
        <location evidence="8">Golgi apparatus membrane</location>
        <topology evidence="8">Multi-pass membrane protein</topology>
    </subcellularLocation>
</comment>
<dbReference type="GO" id="GO:0006890">
    <property type="term" value="P:retrograde vesicle-mediated transport, Golgi to endoplasmic reticulum"/>
    <property type="evidence" value="ECO:0007669"/>
    <property type="project" value="TreeGrafter"/>
</dbReference>
<comment type="caution">
    <text evidence="8">Lacks conserved residue(s) required for the propagation of feature annotation.</text>
</comment>
<keyword evidence="1 8" id="KW-0813">Transport</keyword>
<keyword evidence="3 8" id="KW-0256">Endoplasmic reticulum</keyword>
<keyword evidence="6 8" id="KW-0333">Golgi apparatus</keyword>
<feature type="transmembrane region" description="Helical" evidence="10">
    <location>
        <begin position="291"/>
        <end position="317"/>
    </location>
</feature>
<evidence type="ECO:0000313" key="12">
    <source>
        <dbReference type="Proteomes" id="UP000182334"/>
    </source>
</evidence>
<dbReference type="AlphaFoldDB" id="A0A1L0B8H6"/>
<evidence type="ECO:0000256" key="2">
    <source>
        <dbReference type="ARBA" id="ARBA00022692"/>
    </source>
</evidence>
<dbReference type="HAMAP" id="MF_03114">
    <property type="entry name" value="Get2"/>
    <property type="match status" value="1"/>
</dbReference>
<reference evidence="11 12" key="1">
    <citation type="submission" date="2016-10" db="EMBL/GenBank/DDBJ databases">
        <authorList>
            <person name="de Groot N.N."/>
        </authorList>
    </citation>
    <scope>NUCLEOTIDE SEQUENCE [LARGE SCALE GENOMIC DNA]</scope>
    <source>
        <strain evidence="11 12">CBS 141442</strain>
    </source>
</reference>
<evidence type="ECO:0000256" key="4">
    <source>
        <dbReference type="ARBA" id="ARBA00022892"/>
    </source>
</evidence>
<dbReference type="GO" id="GO:0043529">
    <property type="term" value="C:GET complex"/>
    <property type="evidence" value="ECO:0007669"/>
    <property type="project" value="UniProtKB-UniRule"/>
</dbReference>
<dbReference type="STRING" id="45354.A0A1L0B8H6"/>
<dbReference type="InterPro" id="IPR014802">
    <property type="entry name" value="GET2"/>
</dbReference>
<dbReference type="PANTHER" id="PTHR28263">
    <property type="entry name" value="GOLGI TO ER TRAFFIC PROTEIN 2"/>
    <property type="match status" value="1"/>
</dbReference>
<evidence type="ECO:0000256" key="1">
    <source>
        <dbReference type="ARBA" id="ARBA00022448"/>
    </source>
</evidence>
<name>A0A1L0B8H6_9ASCO</name>
<sequence>MSLSAEEKRQILRERRQAKMAQGNASNRLNEILSNGSSVKSAKAVSVLDKTVPASDSVDATAKASGNTFQPTPIASIDPVESKPVTPLHGDPEVPDISKLLHQNEAPEEQDMDAMFQKIFASAGVNADDPQNPQDASAKFFADLMKAVSDEDGQGASGFGTKETKEETTYQQQMAQYQSYQQSAWKARFLLVRFLLHTFNFFYHYRQYEAFQASSYSYIRSQQVDGPVRQFFTYFLSVEIAVISSYFMVMSKNGLLRAFSRNHAILKVISLASGLYPQARQIQPYVDNALVYWSGFSILLSDIMLMVVYFGIVSVLAK</sequence>
<feature type="transmembrane region" description="Helical" evidence="10">
    <location>
        <begin position="231"/>
        <end position="250"/>
    </location>
</feature>
<evidence type="ECO:0000256" key="7">
    <source>
        <dbReference type="ARBA" id="ARBA00023136"/>
    </source>
</evidence>
<accession>A0A1L0B8H6</accession>
<feature type="region of interest" description="Disordered" evidence="9">
    <location>
        <begin position="59"/>
        <end position="96"/>
    </location>
</feature>
<dbReference type="InterPro" id="IPR028143">
    <property type="entry name" value="Get2/sif1"/>
</dbReference>
<evidence type="ECO:0000256" key="10">
    <source>
        <dbReference type="SAM" id="Phobius"/>
    </source>
</evidence>
<evidence type="ECO:0000256" key="5">
    <source>
        <dbReference type="ARBA" id="ARBA00022989"/>
    </source>
</evidence>
<organism evidence="11 12">
    <name type="scientific">Sungouiella intermedia</name>
    <dbReference type="NCBI Taxonomy" id="45354"/>
    <lineage>
        <taxon>Eukaryota</taxon>
        <taxon>Fungi</taxon>
        <taxon>Dikarya</taxon>
        <taxon>Ascomycota</taxon>
        <taxon>Saccharomycotina</taxon>
        <taxon>Pichiomycetes</taxon>
        <taxon>Metschnikowiaceae</taxon>
        <taxon>Sungouiella</taxon>
    </lineage>
</organism>
<keyword evidence="5 8" id="KW-1133">Transmembrane helix</keyword>
<keyword evidence="7 8" id="KW-0472">Membrane</keyword>
<evidence type="ECO:0000256" key="8">
    <source>
        <dbReference type="HAMAP-Rule" id="MF_03114"/>
    </source>
</evidence>
<feature type="compositionally biased region" description="Polar residues" evidence="9">
    <location>
        <begin position="64"/>
        <end position="73"/>
    </location>
</feature>